<organism evidence="11 13">
    <name type="scientific">Anaeramoeba flamelloides</name>
    <dbReference type="NCBI Taxonomy" id="1746091"/>
    <lineage>
        <taxon>Eukaryota</taxon>
        <taxon>Metamonada</taxon>
        <taxon>Anaeramoebidae</taxon>
        <taxon>Anaeramoeba</taxon>
    </lineage>
</organism>
<dbReference type="CDD" id="cd18088">
    <property type="entry name" value="Nep1-like"/>
    <property type="match status" value="1"/>
</dbReference>
<dbReference type="InterPro" id="IPR029028">
    <property type="entry name" value="Alpha/beta_knot_MTases"/>
</dbReference>
<evidence type="ECO:0000313" key="13">
    <source>
        <dbReference type="Proteomes" id="UP001146793"/>
    </source>
</evidence>
<keyword evidence="5" id="KW-0489">Methyltransferase</keyword>
<keyword evidence="6" id="KW-0808">Transferase</keyword>
<keyword evidence="7" id="KW-0949">S-adenosyl-L-methionine</keyword>
<dbReference type="PANTHER" id="PTHR12636">
    <property type="entry name" value="NEP1/MRA1"/>
    <property type="match status" value="1"/>
</dbReference>
<evidence type="ECO:0000256" key="10">
    <source>
        <dbReference type="ARBA" id="ARBA00023242"/>
    </source>
</evidence>
<dbReference type="GO" id="GO:0019843">
    <property type="term" value="F:rRNA binding"/>
    <property type="evidence" value="ECO:0007669"/>
    <property type="project" value="UniProtKB-KW"/>
</dbReference>
<evidence type="ECO:0000256" key="2">
    <source>
        <dbReference type="ARBA" id="ARBA00008115"/>
    </source>
</evidence>
<reference evidence="12" key="1">
    <citation type="submission" date="2022-08" db="EMBL/GenBank/DDBJ databases">
        <title>Novel sulfate-reducing endosymbionts in the free-living metamonad Anaeramoeba.</title>
        <authorList>
            <person name="Jerlstrom-Hultqvist J."/>
            <person name="Cepicka I."/>
            <person name="Gallot-Lavallee L."/>
            <person name="Salas-Leiva D."/>
            <person name="Curtis B.A."/>
            <person name="Zahonova K."/>
            <person name="Pipaliya S."/>
            <person name="Dacks J."/>
            <person name="Roger A.J."/>
        </authorList>
    </citation>
    <scope>NUCLEOTIDE SEQUENCE</scope>
    <source>
        <strain evidence="12">Schooner1</strain>
    </source>
</reference>
<dbReference type="InterPro" id="IPR005304">
    <property type="entry name" value="Rbsml_bgen_MeTrfase_EMG1/NEP1"/>
</dbReference>
<evidence type="ECO:0000256" key="4">
    <source>
        <dbReference type="ARBA" id="ARBA00022552"/>
    </source>
</evidence>
<evidence type="ECO:0000256" key="5">
    <source>
        <dbReference type="ARBA" id="ARBA00022603"/>
    </source>
</evidence>
<evidence type="ECO:0000256" key="7">
    <source>
        <dbReference type="ARBA" id="ARBA00022691"/>
    </source>
</evidence>
<evidence type="ECO:0000313" key="12">
    <source>
        <dbReference type="EMBL" id="KAJ6233285.1"/>
    </source>
</evidence>
<dbReference type="SUPFAM" id="SSF75217">
    <property type="entry name" value="alpha/beta knot"/>
    <property type="match status" value="1"/>
</dbReference>
<dbReference type="AlphaFoldDB" id="A0AAV8A267"/>
<evidence type="ECO:0000313" key="14">
    <source>
        <dbReference type="Proteomes" id="UP001150062"/>
    </source>
</evidence>
<dbReference type="FunFam" id="3.40.1280.10:FF:000003">
    <property type="entry name" value="Ribosomal RNA small subunit methyltransferase"/>
    <property type="match status" value="1"/>
</dbReference>
<keyword evidence="8" id="KW-0699">rRNA-binding</keyword>
<evidence type="ECO:0000256" key="8">
    <source>
        <dbReference type="ARBA" id="ARBA00022730"/>
    </source>
</evidence>
<gene>
    <name evidence="11" type="ORF">M0812_00860</name>
    <name evidence="12" type="ORF">M0813_30164</name>
</gene>
<sequence>MTTSMKRKRTRNKKNEKGVIVVLENASLETIKIDNRNELLNFDSHKKILAKKGEDISKARPDIVHLSLLALLDSPLNKSGKLRIYIHTQKNILIEVNPTIRLPRTFKRFAGLMVSLLNKRSIYVSESEEVLLRIINNPVTQYFPPKSKIYHCSYKSEKLVDLTDFIPIVQKNPTVYVIGAMPHGSLNIDWADESISVSEYSLSTQATCARLCFAYEKFFGIV</sequence>
<dbReference type="GO" id="GO:0032040">
    <property type="term" value="C:small-subunit processome"/>
    <property type="evidence" value="ECO:0007669"/>
    <property type="project" value="TreeGrafter"/>
</dbReference>
<proteinExistence type="inferred from homology"/>
<keyword evidence="3" id="KW-0690">Ribosome biogenesis</keyword>
<dbReference type="EMBL" id="JANTQA010000015">
    <property type="protein sequence ID" value="KAJ3448381.1"/>
    <property type="molecule type" value="Genomic_DNA"/>
</dbReference>
<dbReference type="GO" id="GO:0070475">
    <property type="term" value="P:rRNA base methylation"/>
    <property type="evidence" value="ECO:0007669"/>
    <property type="project" value="InterPro"/>
</dbReference>
<accession>A0AAV8A267</accession>
<protein>
    <submittedName>
        <fullName evidence="11">Nep1/mra1</fullName>
    </submittedName>
</protein>
<dbReference type="Proteomes" id="UP001146793">
    <property type="component" value="Unassembled WGS sequence"/>
</dbReference>
<keyword evidence="14" id="KW-1185">Reference proteome</keyword>
<reference evidence="11" key="2">
    <citation type="submission" date="2022-08" db="EMBL/GenBank/DDBJ databases">
        <title>Novel sulphate-reducing endosymbionts in the free-living metamonad Anaeramoeba.</title>
        <authorList>
            <person name="Jerlstrom-Hultqvist J."/>
            <person name="Cepicka I."/>
            <person name="Gallot-Lavallee L."/>
            <person name="Salas-Leiva D."/>
            <person name="Curtis B.A."/>
            <person name="Zahonova K."/>
            <person name="Pipaliya S."/>
            <person name="Dacks J."/>
            <person name="Roger A.J."/>
        </authorList>
    </citation>
    <scope>NUCLEOTIDE SEQUENCE</scope>
    <source>
        <strain evidence="11">Busselton2</strain>
    </source>
</reference>
<dbReference type="EMBL" id="JAOAOG010000281">
    <property type="protein sequence ID" value="KAJ6233285.1"/>
    <property type="molecule type" value="Genomic_DNA"/>
</dbReference>
<keyword evidence="9" id="KW-0694">RNA-binding</keyword>
<dbReference type="Pfam" id="PF03587">
    <property type="entry name" value="EMG1"/>
    <property type="match status" value="1"/>
</dbReference>
<keyword evidence="10" id="KW-0539">Nucleus</keyword>
<evidence type="ECO:0000256" key="9">
    <source>
        <dbReference type="ARBA" id="ARBA00022884"/>
    </source>
</evidence>
<dbReference type="GO" id="GO:0070037">
    <property type="term" value="F:rRNA (pseudouridine) methyltransferase activity"/>
    <property type="evidence" value="ECO:0007669"/>
    <property type="project" value="InterPro"/>
</dbReference>
<evidence type="ECO:0000256" key="6">
    <source>
        <dbReference type="ARBA" id="ARBA00022679"/>
    </source>
</evidence>
<evidence type="ECO:0000256" key="3">
    <source>
        <dbReference type="ARBA" id="ARBA00022517"/>
    </source>
</evidence>
<dbReference type="Gene3D" id="3.40.1280.10">
    <property type="match status" value="1"/>
</dbReference>
<comment type="subcellular location">
    <subcellularLocation>
        <location evidence="1">Nucleus</location>
        <location evidence="1">Nucleolus</location>
    </subcellularLocation>
</comment>
<comment type="caution">
    <text evidence="11">The sequence shown here is derived from an EMBL/GenBank/DDBJ whole genome shotgun (WGS) entry which is preliminary data.</text>
</comment>
<dbReference type="InterPro" id="IPR029026">
    <property type="entry name" value="tRNA_m1G_MTases_N"/>
</dbReference>
<name>A0AAV8A267_9EUKA</name>
<dbReference type="PANTHER" id="PTHR12636:SF5">
    <property type="entry name" value="RIBOSOMAL RNA SMALL SUBUNIT METHYLTRANSFERASE NEP1"/>
    <property type="match status" value="1"/>
</dbReference>
<keyword evidence="4" id="KW-0698">rRNA processing</keyword>
<comment type="similarity">
    <text evidence="2">Belongs to the class IV-like SAM-binding methyltransferase superfamily. RNA methyltransferase NEP1 family.</text>
</comment>
<evidence type="ECO:0000256" key="1">
    <source>
        <dbReference type="ARBA" id="ARBA00004604"/>
    </source>
</evidence>
<evidence type="ECO:0000313" key="11">
    <source>
        <dbReference type="EMBL" id="KAJ3448381.1"/>
    </source>
</evidence>
<dbReference type="Proteomes" id="UP001150062">
    <property type="component" value="Unassembled WGS sequence"/>
</dbReference>